<reference evidence="12" key="1">
    <citation type="submission" date="2019-03" db="EMBL/GenBank/DDBJ databases">
        <title>Aquabacterium pictum sp.nov., the first bacteriochlorophyll a-containing freshwater bacterium in the genus Aquabacterium of the class Betaproteobacteria.</title>
        <authorList>
            <person name="Hirose S."/>
            <person name="Tank M."/>
            <person name="Hara E."/>
            <person name="Tamaki H."/>
            <person name="Takaichi S."/>
            <person name="Haruta S."/>
            <person name="Hanada S."/>
        </authorList>
    </citation>
    <scope>NUCLEOTIDE SEQUENCE [LARGE SCALE GENOMIC DNA]</scope>
    <source>
        <strain evidence="12">W35</strain>
    </source>
</reference>
<accession>A0A480AMH0</accession>
<evidence type="ECO:0000313" key="11">
    <source>
        <dbReference type="EMBL" id="GCL62869.1"/>
    </source>
</evidence>
<keyword evidence="2 9" id="KW-0813">Transport</keyword>
<keyword evidence="12" id="KW-1185">Reference proteome</keyword>
<comment type="similarity">
    <text evidence="8 9">Belongs to the TRAP transporter small permease family.</text>
</comment>
<protein>
    <recommendedName>
        <fullName evidence="9">TRAP transporter small permease protein</fullName>
    </recommendedName>
</protein>
<evidence type="ECO:0000256" key="6">
    <source>
        <dbReference type="ARBA" id="ARBA00022989"/>
    </source>
</evidence>
<dbReference type="RefSeq" id="WP_137732626.1">
    <property type="nucleotide sequence ID" value="NZ_BJCL01000004.1"/>
</dbReference>
<dbReference type="InterPro" id="IPR007387">
    <property type="entry name" value="TRAP_DctQ"/>
</dbReference>
<feature type="transmembrane region" description="Helical" evidence="9">
    <location>
        <begin position="12"/>
        <end position="35"/>
    </location>
</feature>
<keyword evidence="3" id="KW-1003">Cell membrane</keyword>
<evidence type="ECO:0000256" key="9">
    <source>
        <dbReference type="RuleBase" id="RU369079"/>
    </source>
</evidence>
<feature type="transmembrane region" description="Helical" evidence="9">
    <location>
        <begin position="86"/>
        <end position="107"/>
    </location>
</feature>
<dbReference type="OrthoDB" id="9791324at2"/>
<gene>
    <name evidence="11" type="ORF">AQPW35_19500</name>
</gene>
<keyword evidence="5 9" id="KW-0812">Transmembrane</keyword>
<proteinExistence type="inferred from homology"/>
<evidence type="ECO:0000256" key="8">
    <source>
        <dbReference type="ARBA" id="ARBA00038436"/>
    </source>
</evidence>
<name>A0A480AMH0_9BURK</name>
<evidence type="ECO:0000256" key="2">
    <source>
        <dbReference type="ARBA" id="ARBA00022448"/>
    </source>
</evidence>
<keyword evidence="4 9" id="KW-0997">Cell inner membrane</keyword>
<dbReference type="Pfam" id="PF04290">
    <property type="entry name" value="DctQ"/>
    <property type="match status" value="1"/>
</dbReference>
<evidence type="ECO:0000256" key="1">
    <source>
        <dbReference type="ARBA" id="ARBA00004429"/>
    </source>
</evidence>
<dbReference type="AlphaFoldDB" id="A0A480AMH0"/>
<feature type="transmembrane region" description="Helical" evidence="9">
    <location>
        <begin position="127"/>
        <end position="149"/>
    </location>
</feature>
<evidence type="ECO:0000256" key="5">
    <source>
        <dbReference type="ARBA" id="ARBA00022692"/>
    </source>
</evidence>
<dbReference type="EMBL" id="BJCL01000004">
    <property type="protein sequence ID" value="GCL62869.1"/>
    <property type="molecule type" value="Genomic_DNA"/>
</dbReference>
<comment type="caution">
    <text evidence="11">The sequence shown here is derived from an EMBL/GenBank/DDBJ whole genome shotgun (WGS) entry which is preliminary data.</text>
</comment>
<keyword evidence="7 9" id="KW-0472">Membrane</keyword>
<keyword evidence="6 9" id="KW-1133">Transmembrane helix</keyword>
<dbReference type="GO" id="GO:0022857">
    <property type="term" value="F:transmembrane transporter activity"/>
    <property type="evidence" value="ECO:0007669"/>
    <property type="project" value="UniProtKB-UniRule"/>
</dbReference>
<dbReference type="InterPro" id="IPR055348">
    <property type="entry name" value="DctQ"/>
</dbReference>
<evidence type="ECO:0000259" key="10">
    <source>
        <dbReference type="Pfam" id="PF04290"/>
    </source>
</evidence>
<dbReference type="GO" id="GO:0005886">
    <property type="term" value="C:plasma membrane"/>
    <property type="evidence" value="ECO:0007669"/>
    <property type="project" value="UniProtKB-SubCell"/>
</dbReference>
<dbReference type="PANTHER" id="PTHR35011:SF2">
    <property type="entry name" value="2,3-DIKETO-L-GULONATE TRAP TRANSPORTER SMALL PERMEASE PROTEIN YIAM"/>
    <property type="match status" value="1"/>
</dbReference>
<evidence type="ECO:0000313" key="12">
    <source>
        <dbReference type="Proteomes" id="UP000301751"/>
    </source>
</evidence>
<organism evidence="11 12">
    <name type="scientific">Pseudaquabacterium pictum</name>
    <dbReference type="NCBI Taxonomy" id="2315236"/>
    <lineage>
        <taxon>Bacteria</taxon>
        <taxon>Pseudomonadati</taxon>
        <taxon>Pseudomonadota</taxon>
        <taxon>Betaproteobacteria</taxon>
        <taxon>Burkholderiales</taxon>
        <taxon>Sphaerotilaceae</taxon>
        <taxon>Pseudaquabacterium</taxon>
    </lineage>
</organism>
<comment type="subunit">
    <text evidence="9">The complex comprises the extracytoplasmic solute receptor protein and the two transmembrane proteins.</text>
</comment>
<feature type="domain" description="Tripartite ATP-independent periplasmic transporters DctQ component" evidence="10">
    <location>
        <begin position="23"/>
        <end position="141"/>
    </location>
</feature>
<evidence type="ECO:0000256" key="3">
    <source>
        <dbReference type="ARBA" id="ARBA00022475"/>
    </source>
</evidence>
<dbReference type="Proteomes" id="UP000301751">
    <property type="component" value="Unassembled WGS sequence"/>
</dbReference>
<sequence length="166" mass="17907">MHPLAHAYLRLLKGVLVLLAIAMVGMVFTNFVLRYGFDSGIAVTEELSRWALVWGGFIGATVMLIERRHMAVLGLLQPLPAPLAKAVLLLAQALSLGASGFFLVGAWRQVLLNMNMAGAITGWPTGIALYGAGLFFAAHAVPVIAWQMLQLLRSSGRPQWQLEGDA</sequence>
<dbReference type="GO" id="GO:0015740">
    <property type="term" value="P:C4-dicarboxylate transport"/>
    <property type="evidence" value="ECO:0007669"/>
    <property type="project" value="TreeGrafter"/>
</dbReference>
<evidence type="ECO:0000256" key="7">
    <source>
        <dbReference type="ARBA" id="ARBA00023136"/>
    </source>
</evidence>
<dbReference type="PANTHER" id="PTHR35011">
    <property type="entry name" value="2,3-DIKETO-L-GULONATE TRAP TRANSPORTER SMALL PERMEASE PROTEIN YIAM"/>
    <property type="match status" value="1"/>
</dbReference>
<comment type="subcellular location">
    <subcellularLocation>
        <location evidence="1 9">Cell inner membrane</location>
        <topology evidence="1 9">Multi-pass membrane protein</topology>
    </subcellularLocation>
</comment>
<feature type="transmembrane region" description="Helical" evidence="9">
    <location>
        <begin position="47"/>
        <end position="65"/>
    </location>
</feature>
<evidence type="ECO:0000256" key="4">
    <source>
        <dbReference type="ARBA" id="ARBA00022519"/>
    </source>
</evidence>
<comment type="function">
    <text evidence="9">Part of the tripartite ATP-independent periplasmic (TRAP) transport system.</text>
</comment>